<dbReference type="CDD" id="cd06260">
    <property type="entry name" value="DUF820-like"/>
    <property type="match status" value="1"/>
</dbReference>
<dbReference type="Proteomes" id="UP000215027">
    <property type="component" value="Chromosome II"/>
</dbReference>
<evidence type="ECO:0000313" key="3">
    <source>
        <dbReference type="Proteomes" id="UP000215027"/>
    </source>
</evidence>
<accession>A0A160T7P9</accession>
<dbReference type="RefSeq" id="WP_157913308.1">
    <property type="nucleotide sequence ID" value="NZ_LN890656.1"/>
</dbReference>
<dbReference type="SUPFAM" id="SSF52980">
    <property type="entry name" value="Restriction endonuclease-like"/>
    <property type="match status" value="1"/>
</dbReference>
<proteinExistence type="predicted"/>
<name>A0A160T7P9_9CHLR</name>
<dbReference type="OrthoDB" id="9793127at2"/>
<sequence length="196" mass="22188">MSYEEYLALPDESRIIEWVDGEAIFYMPASTSHQKLVLLLALLLGFYVNKFRLGQIMVAPYEVKLWPGGPSREPDVLFIGQDRLGSLSRQRFDGGPNLVIEIISPASVTTDRVNKFREYERAGVNEYWIIDPRSQQQQADFYVRDERGLFVPAAIGEGGVYSSAAIPGFRLRLDWLWEPEEVDTEGALAWILGSQG</sequence>
<dbReference type="Pfam" id="PF05685">
    <property type="entry name" value="Uma2"/>
    <property type="match status" value="1"/>
</dbReference>
<dbReference type="PANTHER" id="PTHR34107:SF4">
    <property type="entry name" value="SLL1222 PROTEIN"/>
    <property type="match status" value="1"/>
</dbReference>
<dbReference type="EMBL" id="LN890656">
    <property type="protein sequence ID" value="CUS05689.1"/>
    <property type="molecule type" value="Genomic_DNA"/>
</dbReference>
<dbReference type="InterPro" id="IPR011335">
    <property type="entry name" value="Restrct_endonuc-II-like"/>
</dbReference>
<organism evidence="2 3">
    <name type="scientific">Candidatus Promineifilum breve</name>
    <dbReference type="NCBI Taxonomy" id="1806508"/>
    <lineage>
        <taxon>Bacteria</taxon>
        <taxon>Bacillati</taxon>
        <taxon>Chloroflexota</taxon>
        <taxon>Ardenticatenia</taxon>
        <taxon>Candidatus Promineifilales</taxon>
        <taxon>Candidatus Promineifilaceae</taxon>
        <taxon>Candidatus Promineifilum</taxon>
    </lineage>
</organism>
<feature type="domain" description="Putative restriction endonuclease" evidence="1">
    <location>
        <begin position="4"/>
        <end position="172"/>
    </location>
</feature>
<dbReference type="KEGG" id="pbf:CFX0092_B0155"/>
<gene>
    <name evidence="2" type="ORF">CFX0092_B0155</name>
</gene>
<dbReference type="AlphaFoldDB" id="A0A160T7P9"/>
<dbReference type="InterPro" id="IPR012296">
    <property type="entry name" value="Nuclease_put_TT1808"/>
</dbReference>
<keyword evidence="3" id="KW-1185">Reference proteome</keyword>
<protein>
    <recommendedName>
        <fullName evidence="1">Putative restriction endonuclease domain-containing protein</fullName>
    </recommendedName>
</protein>
<dbReference type="Gene3D" id="3.90.1570.10">
    <property type="entry name" value="tt1808, chain A"/>
    <property type="match status" value="1"/>
</dbReference>
<dbReference type="PANTHER" id="PTHR34107">
    <property type="entry name" value="SLL0198 PROTEIN-RELATED"/>
    <property type="match status" value="1"/>
</dbReference>
<evidence type="ECO:0000313" key="2">
    <source>
        <dbReference type="EMBL" id="CUS05689.1"/>
    </source>
</evidence>
<dbReference type="InterPro" id="IPR008538">
    <property type="entry name" value="Uma2"/>
</dbReference>
<reference evidence="2" key="1">
    <citation type="submission" date="2016-01" db="EMBL/GenBank/DDBJ databases">
        <authorList>
            <person name="Mcilroy J.S."/>
            <person name="Karst M S."/>
            <person name="Albertsen M."/>
        </authorList>
    </citation>
    <scope>NUCLEOTIDE SEQUENCE</scope>
    <source>
        <strain evidence="2">Cfx-K</strain>
    </source>
</reference>
<evidence type="ECO:0000259" key="1">
    <source>
        <dbReference type="Pfam" id="PF05685"/>
    </source>
</evidence>